<organism evidence="1 2">
    <name type="scientific">Actinomadura mexicana</name>
    <dbReference type="NCBI Taxonomy" id="134959"/>
    <lineage>
        <taxon>Bacteria</taxon>
        <taxon>Bacillati</taxon>
        <taxon>Actinomycetota</taxon>
        <taxon>Actinomycetes</taxon>
        <taxon>Streptosporangiales</taxon>
        <taxon>Thermomonosporaceae</taxon>
        <taxon>Actinomadura</taxon>
    </lineage>
</organism>
<dbReference type="AlphaFoldDB" id="A0A238UQ40"/>
<evidence type="ECO:0000313" key="2">
    <source>
        <dbReference type="Proteomes" id="UP000198420"/>
    </source>
</evidence>
<protein>
    <recommendedName>
        <fullName evidence="3">Cupin domain-containing protein</fullName>
    </recommendedName>
</protein>
<sequence>MPPEVSAAELTSRTILRKDLTADTAAFIDTRIPGSEGKINYPLIGPGVSENAEQVVPVTAPHGFNLGAAAMPAGVTNNLHLHFTAEVFVCMAGEWLFRWGVHGDDGEVTVGPGDVISIPTWVFRGFTSVGTDDAFLFTALGRDSSGGLIWAPSVLRKAAEHGLHLTSDNRLIETEPGEYPDGVELKRPLTDAQLATLRRIGVEEMRTRLARPSDLRWSTAPFLDSGLETGGAELATVVGYGITEDRDQRPRLADPHGFSLARLRATGGRGMSTHSVDESQVLIVTGGQWRITLNRENPVSTELGPYDTLSIPVGAWRRFESIGPDPGEMVVITGGEGRTRVHWDSDITSRAAERGIVIDANGYTAAADLLDS</sequence>
<accession>A0A238UQ40</accession>
<name>A0A238UQ40_9ACTN</name>
<proteinExistence type="predicted"/>
<dbReference type="SUPFAM" id="SSF51182">
    <property type="entry name" value="RmlC-like cupins"/>
    <property type="match status" value="1"/>
</dbReference>
<dbReference type="OrthoDB" id="6058at2"/>
<keyword evidence="2" id="KW-1185">Reference proteome</keyword>
<evidence type="ECO:0008006" key="3">
    <source>
        <dbReference type="Google" id="ProtNLM"/>
    </source>
</evidence>
<dbReference type="Proteomes" id="UP000198420">
    <property type="component" value="Unassembled WGS sequence"/>
</dbReference>
<dbReference type="InterPro" id="IPR014710">
    <property type="entry name" value="RmlC-like_jellyroll"/>
</dbReference>
<dbReference type="EMBL" id="FZNP01000001">
    <property type="protein sequence ID" value="SNR24051.1"/>
    <property type="molecule type" value="Genomic_DNA"/>
</dbReference>
<reference evidence="2" key="1">
    <citation type="submission" date="2017-06" db="EMBL/GenBank/DDBJ databases">
        <authorList>
            <person name="Varghese N."/>
            <person name="Submissions S."/>
        </authorList>
    </citation>
    <scope>NUCLEOTIDE SEQUENCE [LARGE SCALE GENOMIC DNA]</scope>
    <source>
        <strain evidence="2">DSM 44485</strain>
    </source>
</reference>
<dbReference type="Gene3D" id="2.60.120.10">
    <property type="entry name" value="Jelly Rolls"/>
    <property type="match status" value="2"/>
</dbReference>
<gene>
    <name evidence="1" type="ORF">SAMN06265355_101259</name>
</gene>
<evidence type="ECO:0000313" key="1">
    <source>
        <dbReference type="EMBL" id="SNR24051.1"/>
    </source>
</evidence>
<dbReference type="RefSeq" id="WP_089309690.1">
    <property type="nucleotide sequence ID" value="NZ_FZNP01000001.1"/>
</dbReference>
<dbReference type="InterPro" id="IPR011051">
    <property type="entry name" value="RmlC_Cupin_sf"/>
</dbReference>